<reference evidence="12 13" key="1">
    <citation type="journal article" date="2013" name="Genome Announc.">
        <title>Draft Genome Sequence of Arcticibacter svalbardensis Strain MN12-7T, a Member of the Family Sphingobacteriaceae Isolated from an Arctic Soil Sample.</title>
        <authorList>
            <person name="Shivaji S."/>
            <person name="Ara S."/>
            <person name="Prasad S."/>
            <person name="Manasa B.P."/>
            <person name="Begum Z."/>
            <person name="Singh A."/>
            <person name="Kumar Pinnaka A."/>
        </authorList>
    </citation>
    <scope>NUCLEOTIDE SEQUENCE [LARGE SCALE GENOMIC DNA]</scope>
    <source>
        <strain evidence="12 13">MN12-7</strain>
    </source>
</reference>
<evidence type="ECO:0000256" key="2">
    <source>
        <dbReference type="ARBA" id="ARBA00006555"/>
    </source>
</evidence>
<dbReference type="OrthoDB" id="1095452at2"/>
<dbReference type="GO" id="GO:0015031">
    <property type="term" value="P:protein transport"/>
    <property type="evidence" value="ECO:0007669"/>
    <property type="project" value="UniProtKB-KW"/>
</dbReference>
<evidence type="ECO:0000256" key="4">
    <source>
        <dbReference type="ARBA" id="ARBA00022475"/>
    </source>
</evidence>
<dbReference type="InterPro" id="IPR006260">
    <property type="entry name" value="TonB/TolA_C"/>
</dbReference>
<dbReference type="GO" id="GO:0031992">
    <property type="term" value="F:energy transducer activity"/>
    <property type="evidence" value="ECO:0007669"/>
    <property type="project" value="TreeGrafter"/>
</dbReference>
<keyword evidence="6 10" id="KW-0812">Transmembrane</keyword>
<dbReference type="InterPro" id="IPR051045">
    <property type="entry name" value="TonB-dependent_transducer"/>
</dbReference>
<evidence type="ECO:0000256" key="8">
    <source>
        <dbReference type="ARBA" id="ARBA00022989"/>
    </source>
</evidence>
<comment type="subcellular location">
    <subcellularLocation>
        <location evidence="1">Cell inner membrane</location>
        <topology evidence="1">Single-pass membrane protein</topology>
        <orientation evidence="1">Periplasmic side</orientation>
    </subcellularLocation>
</comment>
<dbReference type="Gene3D" id="3.30.1150.10">
    <property type="match status" value="1"/>
</dbReference>
<evidence type="ECO:0000313" key="13">
    <source>
        <dbReference type="Proteomes" id="UP000014174"/>
    </source>
</evidence>
<keyword evidence="4" id="KW-1003">Cell membrane</keyword>
<dbReference type="EMBL" id="AQPN01000038">
    <property type="protein sequence ID" value="EOR95909.1"/>
    <property type="molecule type" value="Genomic_DNA"/>
</dbReference>
<dbReference type="PROSITE" id="PS52015">
    <property type="entry name" value="TONB_CTD"/>
    <property type="match status" value="1"/>
</dbReference>
<evidence type="ECO:0000256" key="7">
    <source>
        <dbReference type="ARBA" id="ARBA00022927"/>
    </source>
</evidence>
<gene>
    <name evidence="12" type="ORF">ADIARSV_0922</name>
</gene>
<evidence type="ECO:0000259" key="11">
    <source>
        <dbReference type="PROSITE" id="PS52015"/>
    </source>
</evidence>
<keyword evidence="8 10" id="KW-1133">Transmembrane helix</keyword>
<comment type="similarity">
    <text evidence="2">Belongs to the TonB family.</text>
</comment>
<feature type="domain" description="TonB C-terminal" evidence="11">
    <location>
        <begin position="246"/>
        <end position="337"/>
    </location>
</feature>
<evidence type="ECO:0000256" key="3">
    <source>
        <dbReference type="ARBA" id="ARBA00022448"/>
    </source>
</evidence>
<sequence length="337" mass="38940">MDNTPLDNEEDSEIQPVSKDKSLWIMGSILAVIILIMGYMTLFSEDPWSFFTKEKTPVTVVDNSSLLDKNSNMSDDEVRSSLVKFIEAFYNDQRRGYFDPPSYFADITETFYNYHNLNQERLKEIYWKRLSDMHNFSRTWVVSSLNFTRADDKITATYWTREKYYRSSNRQQYSGDLKYEIRIDEEGKIEYLNVIETKNESVLQLTPDTISTPPGEDFNLDIKVVGTADTKVYDMGQVDVAPEFNGGQKEFTKYISSNIKYPAQARQNEIQGKVYLSFIVEKDGTLKDIRVKQGIGGGCDEEAVRILQSSPNWKPGMLNDIPVRTFCVFPLTFQLVN</sequence>
<dbReference type="eggNOG" id="COG0810">
    <property type="taxonomic scope" value="Bacteria"/>
</dbReference>
<keyword evidence="9 10" id="KW-0472">Membrane</keyword>
<comment type="caution">
    <text evidence="12">The sequence shown here is derived from an EMBL/GenBank/DDBJ whole genome shotgun (WGS) entry which is preliminary data.</text>
</comment>
<dbReference type="PANTHER" id="PTHR33446">
    <property type="entry name" value="PROTEIN TONB-RELATED"/>
    <property type="match status" value="1"/>
</dbReference>
<protein>
    <submittedName>
        <fullName evidence="12">Ferric siderophore transport system, periplasmic binding protein TonB</fullName>
    </submittedName>
</protein>
<evidence type="ECO:0000256" key="10">
    <source>
        <dbReference type="SAM" id="Phobius"/>
    </source>
</evidence>
<dbReference type="AlphaFoldDB" id="R9H3Z4"/>
<dbReference type="PANTHER" id="PTHR33446:SF2">
    <property type="entry name" value="PROTEIN TONB"/>
    <property type="match status" value="1"/>
</dbReference>
<dbReference type="Proteomes" id="UP000014174">
    <property type="component" value="Unassembled WGS sequence"/>
</dbReference>
<proteinExistence type="inferred from homology"/>
<evidence type="ECO:0000256" key="5">
    <source>
        <dbReference type="ARBA" id="ARBA00022519"/>
    </source>
</evidence>
<dbReference type="GO" id="GO:0098797">
    <property type="term" value="C:plasma membrane protein complex"/>
    <property type="evidence" value="ECO:0007669"/>
    <property type="project" value="TreeGrafter"/>
</dbReference>
<dbReference type="RefSeq" id="WP_016194167.1">
    <property type="nucleotide sequence ID" value="NZ_AQPN01000038.1"/>
</dbReference>
<dbReference type="Pfam" id="PF03544">
    <property type="entry name" value="TonB_C"/>
    <property type="match status" value="1"/>
</dbReference>
<evidence type="ECO:0000256" key="1">
    <source>
        <dbReference type="ARBA" id="ARBA00004383"/>
    </source>
</evidence>
<keyword evidence="5" id="KW-0997">Cell inner membrane</keyword>
<keyword evidence="13" id="KW-1185">Reference proteome</keyword>
<organism evidence="12 13">
    <name type="scientific">Arcticibacter svalbardensis MN12-7</name>
    <dbReference type="NCBI Taxonomy" id="1150600"/>
    <lineage>
        <taxon>Bacteria</taxon>
        <taxon>Pseudomonadati</taxon>
        <taxon>Bacteroidota</taxon>
        <taxon>Sphingobacteriia</taxon>
        <taxon>Sphingobacteriales</taxon>
        <taxon>Sphingobacteriaceae</taxon>
        <taxon>Arcticibacter</taxon>
    </lineage>
</organism>
<dbReference type="InterPro" id="IPR037682">
    <property type="entry name" value="TonB_C"/>
</dbReference>
<dbReference type="STRING" id="1150600.ADIARSV_0922"/>
<evidence type="ECO:0000256" key="9">
    <source>
        <dbReference type="ARBA" id="ARBA00023136"/>
    </source>
</evidence>
<feature type="transmembrane region" description="Helical" evidence="10">
    <location>
        <begin position="23"/>
        <end position="43"/>
    </location>
</feature>
<dbReference type="NCBIfam" id="TIGR01352">
    <property type="entry name" value="tonB_Cterm"/>
    <property type="match status" value="1"/>
</dbReference>
<evidence type="ECO:0000256" key="6">
    <source>
        <dbReference type="ARBA" id="ARBA00022692"/>
    </source>
</evidence>
<dbReference type="SUPFAM" id="SSF74653">
    <property type="entry name" value="TolA/TonB C-terminal domain"/>
    <property type="match status" value="1"/>
</dbReference>
<dbReference type="GO" id="GO:0055085">
    <property type="term" value="P:transmembrane transport"/>
    <property type="evidence" value="ECO:0007669"/>
    <property type="project" value="InterPro"/>
</dbReference>
<name>R9H3Z4_9SPHI</name>
<keyword evidence="3" id="KW-0813">Transport</keyword>
<evidence type="ECO:0000313" key="12">
    <source>
        <dbReference type="EMBL" id="EOR95909.1"/>
    </source>
</evidence>
<accession>R9H3Z4</accession>
<keyword evidence="7" id="KW-0653">Protein transport</keyword>